<dbReference type="PANTHER" id="PTHR38011:SF7">
    <property type="entry name" value="2,5-DIAMINO-6-RIBOSYLAMINO-4(3H)-PYRIMIDINONE 5'-PHOSPHATE REDUCTASE"/>
    <property type="match status" value="1"/>
</dbReference>
<evidence type="ECO:0000256" key="2">
    <source>
        <dbReference type="ARBA" id="ARBA00004882"/>
    </source>
</evidence>
<dbReference type="InterPro" id="IPR050765">
    <property type="entry name" value="Riboflavin_Biosynth_HTPR"/>
</dbReference>
<dbReference type="HOGENOM" id="CLU_036590_1_2_7"/>
<keyword evidence="6 13" id="KW-0686">Riboflavin biosynthesis</keyword>
<evidence type="ECO:0000256" key="3">
    <source>
        <dbReference type="ARBA" id="ARBA00004910"/>
    </source>
</evidence>
<dbReference type="EC" id="3.5.4.26" evidence="13"/>
<comment type="catalytic activity">
    <reaction evidence="13">
        <text>2,5-diamino-6-hydroxy-4-(5-phosphoribosylamino)-pyrimidine + H2O + H(+) = 5-amino-6-(5-phospho-D-ribosylamino)uracil + NH4(+)</text>
        <dbReference type="Rhea" id="RHEA:21868"/>
        <dbReference type="ChEBI" id="CHEBI:15377"/>
        <dbReference type="ChEBI" id="CHEBI:15378"/>
        <dbReference type="ChEBI" id="CHEBI:28938"/>
        <dbReference type="ChEBI" id="CHEBI:58453"/>
        <dbReference type="ChEBI" id="CHEBI:58614"/>
        <dbReference type="EC" id="3.5.4.26"/>
    </reaction>
</comment>
<proteinExistence type="inferred from homology"/>
<accession>Q3A4L6</accession>
<evidence type="ECO:0000256" key="16">
    <source>
        <dbReference type="PIRSR" id="PIRSR006769-3"/>
    </source>
</evidence>
<feature type="binding site" evidence="16">
    <location>
        <position position="86"/>
    </location>
    <ligand>
        <name>Zn(2+)</name>
        <dbReference type="ChEBI" id="CHEBI:29105"/>
        <note>catalytic</note>
    </ligand>
</feature>
<evidence type="ECO:0000256" key="11">
    <source>
        <dbReference type="ARBA" id="ARBA00023002"/>
    </source>
</evidence>
<feature type="binding site" evidence="15">
    <location>
        <position position="297"/>
    </location>
    <ligand>
        <name>substrate</name>
    </ligand>
</feature>
<feature type="binding site" evidence="15">
    <location>
        <begin position="299"/>
        <end position="305"/>
    </location>
    <ligand>
        <name>NADP(+)</name>
        <dbReference type="ChEBI" id="CHEBI:58349"/>
    </ligand>
</feature>
<feature type="binding site" evidence="16">
    <location>
        <position position="52"/>
    </location>
    <ligand>
        <name>Zn(2+)</name>
        <dbReference type="ChEBI" id="CHEBI:29105"/>
        <note>catalytic</note>
    </ligand>
</feature>
<dbReference type="eggNOG" id="COG0117">
    <property type="taxonomic scope" value="Bacteria"/>
</dbReference>
<comment type="pathway">
    <text evidence="3 13">Cofactor biosynthesis; riboflavin biosynthesis; 5-amino-6-(D-ribitylamino)uracil from GTP: step 3/4.</text>
</comment>
<dbReference type="STRING" id="338963.Pcar_1445"/>
<keyword evidence="11 13" id="KW-0560">Oxidoreductase</keyword>
<evidence type="ECO:0000256" key="4">
    <source>
        <dbReference type="ARBA" id="ARBA00005259"/>
    </source>
</evidence>
<comment type="similarity">
    <text evidence="4 13">In the N-terminal section; belongs to the cytidine and deoxycytidylate deaminase family.</text>
</comment>
<comment type="catalytic activity">
    <reaction evidence="13">
        <text>5-amino-6-(5-phospho-D-ribitylamino)uracil + NADP(+) = 5-amino-6-(5-phospho-D-ribosylamino)uracil + NADPH + H(+)</text>
        <dbReference type="Rhea" id="RHEA:17845"/>
        <dbReference type="ChEBI" id="CHEBI:15378"/>
        <dbReference type="ChEBI" id="CHEBI:57783"/>
        <dbReference type="ChEBI" id="CHEBI:58349"/>
        <dbReference type="ChEBI" id="CHEBI:58421"/>
        <dbReference type="ChEBI" id="CHEBI:58453"/>
        <dbReference type="EC" id="1.1.1.193"/>
    </reaction>
</comment>
<feature type="binding site" evidence="16">
    <location>
        <position position="77"/>
    </location>
    <ligand>
        <name>Zn(2+)</name>
        <dbReference type="ChEBI" id="CHEBI:29105"/>
        <note>catalytic</note>
    </ligand>
</feature>
<protein>
    <recommendedName>
        <fullName evidence="13">Riboflavin biosynthesis protein RibD</fullName>
    </recommendedName>
    <domain>
        <recommendedName>
            <fullName evidence="13">Diaminohydroxyphosphoribosylaminopyrimidine deaminase</fullName>
            <shortName evidence="13">DRAP deaminase</shortName>
            <ecNumber evidence="13">3.5.4.26</ecNumber>
        </recommendedName>
        <alternativeName>
            <fullName evidence="13">Riboflavin-specific deaminase</fullName>
        </alternativeName>
    </domain>
    <domain>
        <recommendedName>
            <fullName evidence="13">5-amino-6-(5-phosphoribosylamino)uracil reductase</fullName>
            <ecNumber evidence="13">1.1.1.193</ecNumber>
        </recommendedName>
        <alternativeName>
            <fullName evidence="13">HTP reductase</fullName>
        </alternativeName>
    </domain>
</protein>
<feature type="domain" description="CMP/dCMP-type deaminase" evidence="17">
    <location>
        <begin position="3"/>
        <end position="125"/>
    </location>
</feature>
<dbReference type="PANTHER" id="PTHR38011">
    <property type="entry name" value="DIHYDROFOLATE REDUCTASE FAMILY PROTEIN (AFU_ORTHOLOGUE AFUA_8G06820)"/>
    <property type="match status" value="1"/>
</dbReference>
<dbReference type="NCBIfam" id="TIGR00227">
    <property type="entry name" value="ribD_Cterm"/>
    <property type="match status" value="1"/>
</dbReference>
<keyword evidence="12" id="KW-0511">Multifunctional enzyme</keyword>
<keyword evidence="19" id="KW-1185">Reference proteome</keyword>
<sequence>MENLIENFMRQAIDLARRGEGRTRPNPAVGALIVKDGEIVGRGFHPKAGQPHAEIYALREAGDRARGADMYVTLEPCSHHGRTGPCADAIIEAGLARVYVGTLDPNPQVAGGGIRKLQGAGIEVHCGVLENLCRRIIAPFAKHILTAKPFVVLKSAMTLDGKTATASGHSQWVTSAASRHEVHKLRDRMDGIMVGIGTVLQDDPQLTTRLPDEGGRDPERIVLDSSLRIPEDAAILNLQSSAATLIATTARASKAKIEAIRAAGAEVLVLPESGGRVDLHALMTALGARGLQSILLEGGAELNGAFWRAGLVDRVMMFIAPKIVGGDGGKGVFKGPGVLTMTEATVLEDVRVTHFGDDTLIEGEVVTCSPV</sequence>
<dbReference type="GO" id="GO:0050661">
    <property type="term" value="F:NADP binding"/>
    <property type="evidence" value="ECO:0007669"/>
    <property type="project" value="InterPro"/>
</dbReference>
<reference evidence="19" key="1">
    <citation type="submission" date="2005-10" db="EMBL/GenBank/DDBJ databases">
        <title>Complete sequence of Pelobacter carbinolicus DSM 2380.</title>
        <authorList>
            <person name="Copeland A."/>
            <person name="Lucas S."/>
            <person name="Lapidus A."/>
            <person name="Barry K."/>
            <person name="Detter J.C."/>
            <person name="Glavina T."/>
            <person name="Hammon N."/>
            <person name="Israni S."/>
            <person name="Pitluck S."/>
            <person name="Chertkov O."/>
            <person name="Schmutz J."/>
            <person name="Larimer F."/>
            <person name="Land M."/>
            <person name="Kyrpides N."/>
            <person name="Ivanova N."/>
            <person name="Richardson P."/>
        </authorList>
    </citation>
    <scope>NUCLEOTIDE SEQUENCE [LARGE SCALE GENOMIC DNA]</scope>
    <source>
        <strain evidence="19">DSM 2380 / NBRC 103641 / GraBd1</strain>
    </source>
</reference>
<evidence type="ECO:0000313" key="18">
    <source>
        <dbReference type="EMBL" id="ABA88691.1"/>
    </source>
</evidence>
<keyword evidence="7 13" id="KW-0479">Metal-binding</keyword>
<dbReference type="RefSeq" id="WP_011341174.1">
    <property type="nucleotide sequence ID" value="NC_007498.2"/>
</dbReference>
<dbReference type="SUPFAM" id="SSF53927">
    <property type="entry name" value="Cytidine deaminase-like"/>
    <property type="match status" value="1"/>
</dbReference>
<keyword evidence="9 13" id="KW-0862">Zinc</keyword>
<dbReference type="SUPFAM" id="SSF53597">
    <property type="entry name" value="Dihydrofolate reductase-like"/>
    <property type="match status" value="1"/>
</dbReference>
<dbReference type="Gene3D" id="3.40.140.10">
    <property type="entry name" value="Cytidine Deaminase, domain 2"/>
    <property type="match status" value="1"/>
</dbReference>
<dbReference type="GO" id="GO:0009231">
    <property type="term" value="P:riboflavin biosynthetic process"/>
    <property type="evidence" value="ECO:0007669"/>
    <property type="project" value="UniProtKB-UniPathway"/>
</dbReference>
<evidence type="ECO:0000256" key="8">
    <source>
        <dbReference type="ARBA" id="ARBA00022801"/>
    </source>
</evidence>
<feature type="binding site" evidence="15">
    <location>
        <position position="209"/>
    </location>
    <ligand>
        <name>substrate</name>
    </ligand>
</feature>
<evidence type="ECO:0000256" key="13">
    <source>
        <dbReference type="PIRNR" id="PIRNR006769"/>
    </source>
</evidence>
<dbReference type="InterPro" id="IPR004794">
    <property type="entry name" value="Eubact_RibD"/>
</dbReference>
<evidence type="ECO:0000256" key="5">
    <source>
        <dbReference type="ARBA" id="ARBA00007417"/>
    </source>
</evidence>
<feature type="binding site" evidence="15">
    <location>
        <position position="172"/>
    </location>
    <ligand>
        <name>NADP(+)</name>
        <dbReference type="ChEBI" id="CHEBI:58349"/>
    </ligand>
</feature>
<feature type="binding site" evidence="15">
    <location>
        <position position="198"/>
    </location>
    <ligand>
        <name>NADP(+)</name>
        <dbReference type="ChEBI" id="CHEBI:58349"/>
    </ligand>
</feature>
<dbReference type="InterPro" id="IPR002125">
    <property type="entry name" value="CMP_dCMP_dom"/>
</dbReference>
<evidence type="ECO:0000256" key="10">
    <source>
        <dbReference type="ARBA" id="ARBA00022857"/>
    </source>
</evidence>
<dbReference type="NCBIfam" id="TIGR00326">
    <property type="entry name" value="eubact_ribD"/>
    <property type="match status" value="1"/>
</dbReference>
<dbReference type="InterPro" id="IPR016193">
    <property type="entry name" value="Cytidine_deaminase-like"/>
</dbReference>
<dbReference type="GO" id="GO:0008703">
    <property type="term" value="F:5-amino-6-(5-phosphoribosylamino)uracil reductase activity"/>
    <property type="evidence" value="ECO:0007669"/>
    <property type="project" value="UniProtKB-EC"/>
</dbReference>
<dbReference type="KEGG" id="pca:Pcar_1445"/>
<keyword evidence="8 13" id="KW-0378">Hydrolase</keyword>
<evidence type="ECO:0000256" key="12">
    <source>
        <dbReference type="ARBA" id="ARBA00023268"/>
    </source>
</evidence>
<dbReference type="Pfam" id="PF01872">
    <property type="entry name" value="RibD_C"/>
    <property type="match status" value="1"/>
</dbReference>
<dbReference type="InterPro" id="IPR024072">
    <property type="entry name" value="DHFR-like_dom_sf"/>
</dbReference>
<name>Q3A4L6_SYNC1</name>
<dbReference type="AlphaFoldDB" id="Q3A4L6"/>
<evidence type="ECO:0000313" key="19">
    <source>
        <dbReference type="Proteomes" id="UP000002534"/>
    </source>
</evidence>
<keyword evidence="10 13" id="KW-0521">NADP</keyword>
<dbReference type="InterPro" id="IPR011549">
    <property type="entry name" value="RibD_C"/>
</dbReference>
<organism evidence="18 19">
    <name type="scientific">Syntrophotalea carbinolica (strain DSM 2380 / NBRC 103641 / GraBd1)</name>
    <name type="common">Pelobacter carbinolicus</name>
    <dbReference type="NCBI Taxonomy" id="338963"/>
    <lineage>
        <taxon>Bacteria</taxon>
        <taxon>Pseudomonadati</taxon>
        <taxon>Thermodesulfobacteriota</taxon>
        <taxon>Desulfuromonadia</taxon>
        <taxon>Desulfuromonadales</taxon>
        <taxon>Syntrophotaleaceae</taxon>
        <taxon>Syntrophotalea</taxon>
    </lineage>
</organism>
<dbReference type="Pfam" id="PF00383">
    <property type="entry name" value="dCMP_cyt_deam_1"/>
    <property type="match status" value="1"/>
</dbReference>
<evidence type="ECO:0000256" key="14">
    <source>
        <dbReference type="PIRSR" id="PIRSR006769-1"/>
    </source>
</evidence>
<feature type="binding site" evidence="15">
    <location>
        <position position="206"/>
    </location>
    <ligand>
        <name>substrate</name>
    </ligand>
</feature>
<feature type="binding site" evidence="15">
    <location>
        <position position="156"/>
    </location>
    <ligand>
        <name>NADP(+)</name>
        <dbReference type="ChEBI" id="CHEBI:58349"/>
    </ligand>
</feature>
<dbReference type="CDD" id="cd01284">
    <property type="entry name" value="Riboflavin_deaminase-reductase"/>
    <property type="match status" value="1"/>
</dbReference>
<comment type="pathway">
    <text evidence="2 13">Cofactor biosynthesis; riboflavin biosynthesis; 5-amino-6-(D-ribitylamino)uracil from GTP: step 2/4.</text>
</comment>
<dbReference type="FunFam" id="3.40.140.10:FF:000025">
    <property type="entry name" value="Riboflavin biosynthesis protein RibD"/>
    <property type="match status" value="1"/>
</dbReference>
<dbReference type="InterPro" id="IPR016192">
    <property type="entry name" value="APOBEC/CMP_deaminase_Zn-bd"/>
</dbReference>
<dbReference type="eggNOG" id="COG1985">
    <property type="taxonomic scope" value="Bacteria"/>
</dbReference>
<dbReference type="UniPathway" id="UPA00275">
    <property type="reaction ID" value="UER00401"/>
</dbReference>
<dbReference type="PROSITE" id="PS00903">
    <property type="entry name" value="CYT_DCMP_DEAMINASES_1"/>
    <property type="match status" value="1"/>
</dbReference>
<dbReference type="GO" id="GO:0008835">
    <property type="term" value="F:diaminohydroxyphosphoribosylaminopyrimidine deaminase activity"/>
    <property type="evidence" value="ECO:0007669"/>
    <property type="project" value="UniProtKB-EC"/>
</dbReference>
<dbReference type="InterPro" id="IPR002734">
    <property type="entry name" value="RibDG_C"/>
</dbReference>
<dbReference type="EMBL" id="CP000142">
    <property type="protein sequence ID" value="ABA88691.1"/>
    <property type="molecule type" value="Genomic_DNA"/>
</dbReference>
<comment type="cofactor">
    <cofactor evidence="13 16">
        <name>Zn(2+)</name>
        <dbReference type="ChEBI" id="CHEBI:29105"/>
    </cofactor>
    <text evidence="13 16">Binds 1 zinc ion.</text>
</comment>
<dbReference type="Proteomes" id="UP000002534">
    <property type="component" value="Chromosome"/>
</dbReference>
<dbReference type="PROSITE" id="PS51747">
    <property type="entry name" value="CYT_DCMP_DEAMINASES_2"/>
    <property type="match status" value="1"/>
</dbReference>
<comment type="function">
    <text evidence="1 13">Converts 2,5-diamino-6-(ribosylamino)-4(3h)-pyrimidinone 5'-phosphate into 5-amino-6-(ribosylamino)-2,4(1h,3h)-pyrimidinedione 5'-phosphate.</text>
</comment>
<evidence type="ECO:0000256" key="15">
    <source>
        <dbReference type="PIRSR" id="PIRSR006769-2"/>
    </source>
</evidence>
<evidence type="ECO:0000256" key="1">
    <source>
        <dbReference type="ARBA" id="ARBA00002151"/>
    </source>
</evidence>
<gene>
    <name evidence="18" type="primary">ribD</name>
    <name evidence="18" type="ordered locus">Pcar_1445</name>
</gene>
<feature type="active site" description="Proton donor" evidence="14">
    <location>
        <position position="54"/>
    </location>
</feature>
<evidence type="ECO:0000256" key="6">
    <source>
        <dbReference type="ARBA" id="ARBA00022619"/>
    </source>
</evidence>
<dbReference type="GO" id="GO:0008270">
    <property type="term" value="F:zinc ion binding"/>
    <property type="evidence" value="ECO:0007669"/>
    <property type="project" value="InterPro"/>
</dbReference>
<reference evidence="18 19" key="2">
    <citation type="journal article" date="2012" name="BMC Genomics">
        <title>The genome of Pelobacter carbinolicus reveals surprising metabolic capabilities and physiological features.</title>
        <authorList>
            <person name="Aklujkar M."/>
            <person name="Haveman S.A."/>
            <person name="Didonato R.Jr."/>
            <person name="Chertkov O."/>
            <person name="Han C.S."/>
            <person name="Land M.L."/>
            <person name="Brown P."/>
            <person name="Lovley D.R."/>
        </authorList>
    </citation>
    <scope>NUCLEOTIDE SEQUENCE [LARGE SCALE GENOMIC DNA]</scope>
    <source>
        <strain evidence="19">DSM 2380 / NBRC 103641 / GraBd1</strain>
    </source>
</reference>
<evidence type="ECO:0000256" key="7">
    <source>
        <dbReference type="ARBA" id="ARBA00022723"/>
    </source>
</evidence>
<feature type="binding site" evidence="15">
    <location>
        <position position="202"/>
    </location>
    <ligand>
        <name>NADP(+)</name>
        <dbReference type="ChEBI" id="CHEBI:58349"/>
    </ligand>
</feature>
<dbReference type="PIRSF" id="PIRSF006769">
    <property type="entry name" value="RibD"/>
    <property type="match status" value="1"/>
</dbReference>
<feature type="binding site" evidence="15">
    <location>
        <position position="225"/>
    </location>
    <ligand>
        <name>NADP(+)</name>
        <dbReference type="ChEBI" id="CHEBI:58349"/>
    </ligand>
</feature>
<dbReference type="EC" id="1.1.1.193" evidence="13"/>
<evidence type="ECO:0000259" key="17">
    <source>
        <dbReference type="PROSITE" id="PS51747"/>
    </source>
</evidence>
<feature type="binding site" evidence="15">
    <location>
        <position position="170"/>
    </location>
    <ligand>
        <name>substrate</name>
    </ligand>
</feature>
<comment type="similarity">
    <text evidence="5 13">In the C-terminal section; belongs to the HTP reductase family.</text>
</comment>
<dbReference type="Gene3D" id="3.40.430.10">
    <property type="entry name" value="Dihydrofolate Reductase, subunit A"/>
    <property type="match status" value="1"/>
</dbReference>
<feature type="binding site" evidence="15">
    <location>
        <position position="186"/>
    </location>
    <ligand>
        <name>substrate</name>
    </ligand>
</feature>
<evidence type="ECO:0000256" key="9">
    <source>
        <dbReference type="ARBA" id="ARBA00022833"/>
    </source>
</evidence>